<keyword evidence="3" id="KW-1185">Reference proteome</keyword>
<feature type="compositionally biased region" description="Basic and acidic residues" evidence="1">
    <location>
        <begin position="705"/>
        <end position="720"/>
    </location>
</feature>
<name>A0AA38CPM0_TAXCH</name>
<dbReference type="Proteomes" id="UP000824469">
    <property type="component" value="Unassembled WGS sequence"/>
</dbReference>
<feature type="compositionally biased region" description="Polar residues" evidence="1">
    <location>
        <begin position="476"/>
        <end position="485"/>
    </location>
</feature>
<sequence length="744" mass="84233">MLSSFIRIRFHMAFACNWLRFEVHALRVVVKIKETMIVSKQLDIEEKFKDINAYRHGLCWTIRDGKHLVDNKMDAGGKKCQHFSIRGYVARTREVNGNICWPFPQHCLETSSMEESNETLPPIEVPQYKWWNCRKCLDGTNISSESLVEKTNMKNFQGSLQACDGNSDPGHLMFGIILPTSNADLQEKCRENTLNHTKVAECPIVDLKLRSTVSKSACETEKNKSNEKVLTEQTMEHSQNERTVSMDLQEGKYETANATEEKNIMSHCLFKSERKANMTDKHCHEQDREKAHADIGQSVSSISTNKVDDELGLKERNSDAFQNIHQSSNSWEYFSRNKNIFEQISKKIREKETTQSTSQILSLGSETCDGDHSGVDANKLEIISTTPISPSDEKNVQPHQQTLPEENNKEVISKKVIQPLTVQTLESNIKEKDCSLRASVEKDEVPCTNSIGSSGIEDRNRSHLTKGKDCGDLPMNQGSLSSGNVLLSEETEKLNVSESRSKRKSRKKRSLADIIASDSVLENGNKEAEESKWTDIMAENICRPENHEKLPVQEDATRVPKDVVKTSTKSRAGKSGISEVHLDADINNIKRKKRCPENLKLKKKQCKGFQPLDAYSSFFSKESSNSKLQSASNLVQASKDKLLLDNSVSPIDGQIRRRRSEMDDEIPMDVVELMAKNQRERGLSEIMKNHKSKKDERRAKIKVNESDARLANKPIRKELTGFKQKAAVPKNMLPPEKTNQANPQ</sequence>
<dbReference type="PANTHER" id="PTHR35504">
    <property type="entry name" value="PROTEIN EMBRYONIC FLOWER 1"/>
    <property type="match status" value="1"/>
</dbReference>
<gene>
    <name evidence="2" type="ORF">KI387_012032</name>
</gene>
<evidence type="ECO:0000313" key="2">
    <source>
        <dbReference type="EMBL" id="KAH9300449.1"/>
    </source>
</evidence>
<reference evidence="2 3" key="1">
    <citation type="journal article" date="2021" name="Nat. Plants">
        <title>The Taxus genome provides insights into paclitaxel biosynthesis.</title>
        <authorList>
            <person name="Xiong X."/>
            <person name="Gou J."/>
            <person name="Liao Q."/>
            <person name="Li Y."/>
            <person name="Zhou Q."/>
            <person name="Bi G."/>
            <person name="Li C."/>
            <person name="Du R."/>
            <person name="Wang X."/>
            <person name="Sun T."/>
            <person name="Guo L."/>
            <person name="Liang H."/>
            <person name="Lu P."/>
            <person name="Wu Y."/>
            <person name="Zhang Z."/>
            <person name="Ro D.K."/>
            <person name="Shang Y."/>
            <person name="Huang S."/>
            <person name="Yan J."/>
        </authorList>
    </citation>
    <scope>NUCLEOTIDE SEQUENCE [LARGE SCALE GENOMIC DNA]</scope>
    <source>
        <strain evidence="2">Ta-2019</strain>
    </source>
</reference>
<feature type="compositionally biased region" description="Polar residues" evidence="1">
    <location>
        <begin position="354"/>
        <end position="365"/>
    </location>
</feature>
<dbReference type="PANTHER" id="PTHR35504:SF1">
    <property type="entry name" value="PROTEIN EMBRYONIC FLOWER 1"/>
    <property type="match status" value="1"/>
</dbReference>
<comment type="caution">
    <text evidence="2">The sequence shown here is derived from an EMBL/GenBank/DDBJ whole genome shotgun (WGS) entry which is preliminary data.</text>
</comment>
<feature type="non-terminal residue" evidence="2">
    <location>
        <position position="744"/>
    </location>
</feature>
<feature type="region of interest" description="Disordered" evidence="1">
    <location>
        <begin position="351"/>
        <end position="375"/>
    </location>
</feature>
<dbReference type="OMA" id="HENCKEN"/>
<protein>
    <submittedName>
        <fullName evidence="2">Uncharacterized protein</fullName>
    </submittedName>
</protein>
<accession>A0AA38CPM0</accession>
<dbReference type="InterPro" id="IPR034583">
    <property type="entry name" value="EMF1"/>
</dbReference>
<proteinExistence type="predicted"/>
<dbReference type="GO" id="GO:0048367">
    <property type="term" value="P:shoot system development"/>
    <property type="evidence" value="ECO:0007669"/>
    <property type="project" value="InterPro"/>
</dbReference>
<evidence type="ECO:0000313" key="3">
    <source>
        <dbReference type="Proteomes" id="UP000824469"/>
    </source>
</evidence>
<feature type="compositionally biased region" description="Basic and acidic residues" evidence="1">
    <location>
        <begin position="456"/>
        <end position="471"/>
    </location>
</feature>
<dbReference type="EMBL" id="JAHRHJ020000009">
    <property type="protein sequence ID" value="KAH9300449.1"/>
    <property type="molecule type" value="Genomic_DNA"/>
</dbReference>
<organism evidence="2 3">
    <name type="scientific">Taxus chinensis</name>
    <name type="common">Chinese yew</name>
    <name type="synonym">Taxus wallichiana var. chinensis</name>
    <dbReference type="NCBI Taxonomy" id="29808"/>
    <lineage>
        <taxon>Eukaryota</taxon>
        <taxon>Viridiplantae</taxon>
        <taxon>Streptophyta</taxon>
        <taxon>Embryophyta</taxon>
        <taxon>Tracheophyta</taxon>
        <taxon>Spermatophyta</taxon>
        <taxon>Pinopsida</taxon>
        <taxon>Pinidae</taxon>
        <taxon>Conifers II</taxon>
        <taxon>Cupressales</taxon>
        <taxon>Taxaceae</taxon>
        <taxon>Taxus</taxon>
    </lineage>
</organism>
<evidence type="ECO:0000256" key="1">
    <source>
        <dbReference type="SAM" id="MobiDB-lite"/>
    </source>
</evidence>
<dbReference type="GO" id="GO:0045892">
    <property type="term" value="P:negative regulation of DNA-templated transcription"/>
    <property type="evidence" value="ECO:0007669"/>
    <property type="project" value="InterPro"/>
</dbReference>
<feature type="region of interest" description="Disordered" evidence="1">
    <location>
        <begin position="705"/>
        <end position="744"/>
    </location>
</feature>
<dbReference type="AlphaFoldDB" id="A0AA38CPM0"/>
<feature type="region of interest" description="Disordered" evidence="1">
    <location>
        <begin position="450"/>
        <end position="509"/>
    </location>
</feature>